<dbReference type="PROSITE" id="PS51375">
    <property type="entry name" value="PPR"/>
    <property type="match status" value="1"/>
</dbReference>
<dbReference type="Pfam" id="PF01535">
    <property type="entry name" value="PPR"/>
    <property type="match status" value="1"/>
</dbReference>
<protein>
    <submittedName>
        <fullName evidence="3">Pentatricopeptide repeat-containing protein</fullName>
    </submittedName>
</protein>
<evidence type="ECO:0000256" key="2">
    <source>
        <dbReference type="PROSITE-ProRule" id="PRU00708"/>
    </source>
</evidence>
<accession>A0A392V657</accession>
<dbReference type="InterPro" id="IPR002885">
    <property type="entry name" value="PPR_rpt"/>
</dbReference>
<evidence type="ECO:0000313" key="3">
    <source>
        <dbReference type="EMBL" id="MCI82325.1"/>
    </source>
</evidence>
<evidence type="ECO:0000256" key="1">
    <source>
        <dbReference type="ARBA" id="ARBA00022737"/>
    </source>
</evidence>
<feature type="repeat" description="PPR" evidence="2">
    <location>
        <begin position="9"/>
        <end position="43"/>
    </location>
</feature>
<dbReference type="Proteomes" id="UP000265520">
    <property type="component" value="Unassembled WGS sequence"/>
</dbReference>
<comment type="caution">
    <text evidence="3">The sequence shown here is derived from an EMBL/GenBank/DDBJ whole genome shotgun (WGS) entry which is preliminary data.</text>
</comment>
<organism evidence="3 4">
    <name type="scientific">Trifolium medium</name>
    <dbReference type="NCBI Taxonomy" id="97028"/>
    <lineage>
        <taxon>Eukaryota</taxon>
        <taxon>Viridiplantae</taxon>
        <taxon>Streptophyta</taxon>
        <taxon>Embryophyta</taxon>
        <taxon>Tracheophyta</taxon>
        <taxon>Spermatophyta</taxon>
        <taxon>Magnoliopsida</taxon>
        <taxon>eudicotyledons</taxon>
        <taxon>Gunneridae</taxon>
        <taxon>Pentapetalae</taxon>
        <taxon>rosids</taxon>
        <taxon>fabids</taxon>
        <taxon>Fabales</taxon>
        <taxon>Fabaceae</taxon>
        <taxon>Papilionoideae</taxon>
        <taxon>50 kb inversion clade</taxon>
        <taxon>NPAAA clade</taxon>
        <taxon>Hologalegina</taxon>
        <taxon>IRL clade</taxon>
        <taxon>Trifolieae</taxon>
        <taxon>Trifolium</taxon>
    </lineage>
</organism>
<feature type="non-terminal residue" evidence="3">
    <location>
        <position position="45"/>
    </location>
</feature>
<keyword evidence="1" id="KW-0677">Repeat</keyword>
<dbReference type="AlphaFoldDB" id="A0A392V657"/>
<sequence length="45" mass="4975">MNVNGVVPVNSTYGTLIDVYSKGGFKEEALSWLQRMQSQGVEPDE</sequence>
<dbReference type="InterPro" id="IPR011990">
    <property type="entry name" value="TPR-like_helical_dom_sf"/>
</dbReference>
<proteinExistence type="predicted"/>
<reference evidence="3 4" key="1">
    <citation type="journal article" date="2018" name="Front. Plant Sci.">
        <title>Red Clover (Trifolium pratense) and Zigzag Clover (T. medium) - A Picture of Genomic Similarities and Differences.</title>
        <authorList>
            <person name="Dluhosova J."/>
            <person name="Istvanek J."/>
            <person name="Nedelnik J."/>
            <person name="Repkova J."/>
        </authorList>
    </citation>
    <scope>NUCLEOTIDE SEQUENCE [LARGE SCALE GENOMIC DNA]</scope>
    <source>
        <strain evidence="4">cv. 10/8</strain>
        <tissue evidence="3">Leaf</tissue>
    </source>
</reference>
<dbReference type="EMBL" id="LXQA011040634">
    <property type="protein sequence ID" value="MCI82325.1"/>
    <property type="molecule type" value="Genomic_DNA"/>
</dbReference>
<name>A0A392V657_9FABA</name>
<dbReference type="NCBIfam" id="TIGR00756">
    <property type="entry name" value="PPR"/>
    <property type="match status" value="1"/>
</dbReference>
<evidence type="ECO:0000313" key="4">
    <source>
        <dbReference type="Proteomes" id="UP000265520"/>
    </source>
</evidence>
<dbReference type="Gene3D" id="1.25.40.10">
    <property type="entry name" value="Tetratricopeptide repeat domain"/>
    <property type="match status" value="1"/>
</dbReference>
<keyword evidence="4" id="KW-1185">Reference proteome</keyword>